<dbReference type="GO" id="GO:0016538">
    <property type="term" value="F:cyclin-dependent protein serine/threonine kinase regulator activity"/>
    <property type="evidence" value="ECO:0007669"/>
    <property type="project" value="TreeGrafter"/>
</dbReference>
<dbReference type="GO" id="GO:0000307">
    <property type="term" value="C:cyclin-dependent protein kinase holoenzyme complex"/>
    <property type="evidence" value="ECO:0007669"/>
    <property type="project" value="TreeGrafter"/>
</dbReference>
<sequence>MPSYYPTPSHYRLPPTPPEDSLPSYNSATMGGLQHSQHPYPQQMGVRRQDDHYAEHYGHVSQPHPQIPSSMVYQQPAYYSAAPSIPPNAPSNGFYRPMMGPILPPIRYEPSHAGVPDHGHHSALQTTRERQDRARQEPKEEKPVGGVSAKLDYEMDDMTDFVSDTSQAIVTPNRSTPPGFRKWVHQVLSATRLPSSTILLAFDYLSEHMRNIQTPYQVEQSESELHRLLTTALILGSKFLDDNTFINKSWAEVSGIDVATLNYMERSWLSEIRFHLHRDPNTPHGFQSFLHRWKAFETSRVSARNSHAKPPAINTNLPQVPSHQLYSPASMPGFGQLSPRDAFNKHPQSAYPTPSYARYDNYRGSRSIDTSPPSMPHTSPQTPEYYGHQAAWGSLNAGLAFPRGPMSSYPSQNQPTQAIAQPPASAPYMAMGYPAPAPAPLYANSHGPECFCFTCNRRYMMAPGFGQPQSVVG</sequence>
<evidence type="ECO:0008006" key="4">
    <source>
        <dbReference type="Google" id="ProtNLM"/>
    </source>
</evidence>
<feature type="region of interest" description="Disordered" evidence="1">
    <location>
        <begin position="110"/>
        <end position="146"/>
    </location>
</feature>
<dbReference type="InterPro" id="IPR013922">
    <property type="entry name" value="Cyclin_PHO80-like"/>
</dbReference>
<feature type="region of interest" description="Disordered" evidence="1">
    <location>
        <begin position="1"/>
        <end position="40"/>
    </location>
</feature>
<dbReference type="CDD" id="cd20557">
    <property type="entry name" value="CYCLIN_ScPCL1-like"/>
    <property type="match status" value="1"/>
</dbReference>
<feature type="region of interest" description="Disordered" evidence="1">
    <location>
        <begin position="305"/>
        <end position="331"/>
    </location>
</feature>
<gene>
    <name evidence="2" type="ORF">BT63DRAFT_64675</name>
</gene>
<feature type="compositionally biased region" description="Polar residues" evidence="1">
    <location>
        <begin position="313"/>
        <end position="327"/>
    </location>
</feature>
<dbReference type="Proteomes" id="UP000799302">
    <property type="component" value="Unassembled WGS sequence"/>
</dbReference>
<accession>A0A6A6U2B1</accession>
<dbReference type="AlphaFoldDB" id="A0A6A6U2B1"/>
<feature type="compositionally biased region" description="Basic and acidic residues" evidence="1">
    <location>
        <begin position="127"/>
        <end position="143"/>
    </location>
</feature>
<dbReference type="EMBL" id="MU004240">
    <property type="protein sequence ID" value="KAF2665403.1"/>
    <property type="molecule type" value="Genomic_DNA"/>
</dbReference>
<feature type="region of interest" description="Disordered" evidence="1">
    <location>
        <begin position="344"/>
        <end position="386"/>
    </location>
</feature>
<dbReference type="PANTHER" id="PTHR15615:SF27">
    <property type="entry name" value="PHO85 CYCLIN CLG1"/>
    <property type="match status" value="1"/>
</dbReference>
<evidence type="ECO:0000256" key="1">
    <source>
        <dbReference type="SAM" id="MobiDB-lite"/>
    </source>
</evidence>
<dbReference type="GO" id="GO:0005634">
    <property type="term" value="C:nucleus"/>
    <property type="evidence" value="ECO:0007669"/>
    <property type="project" value="TreeGrafter"/>
</dbReference>
<organism evidence="2 3">
    <name type="scientific">Microthyrium microscopicum</name>
    <dbReference type="NCBI Taxonomy" id="703497"/>
    <lineage>
        <taxon>Eukaryota</taxon>
        <taxon>Fungi</taxon>
        <taxon>Dikarya</taxon>
        <taxon>Ascomycota</taxon>
        <taxon>Pezizomycotina</taxon>
        <taxon>Dothideomycetes</taxon>
        <taxon>Dothideomycetes incertae sedis</taxon>
        <taxon>Microthyriales</taxon>
        <taxon>Microthyriaceae</taxon>
        <taxon>Microthyrium</taxon>
    </lineage>
</organism>
<evidence type="ECO:0000313" key="2">
    <source>
        <dbReference type="EMBL" id="KAF2665403.1"/>
    </source>
</evidence>
<feature type="compositionally biased region" description="Polar residues" evidence="1">
    <location>
        <begin position="367"/>
        <end position="382"/>
    </location>
</feature>
<dbReference type="PANTHER" id="PTHR15615">
    <property type="match status" value="1"/>
</dbReference>
<feature type="compositionally biased region" description="Polar residues" evidence="1">
    <location>
        <begin position="23"/>
        <end position="40"/>
    </location>
</feature>
<dbReference type="OrthoDB" id="244495at2759"/>
<keyword evidence="3" id="KW-1185">Reference proteome</keyword>
<evidence type="ECO:0000313" key="3">
    <source>
        <dbReference type="Proteomes" id="UP000799302"/>
    </source>
</evidence>
<dbReference type="GO" id="GO:0019901">
    <property type="term" value="F:protein kinase binding"/>
    <property type="evidence" value="ECO:0007669"/>
    <property type="project" value="InterPro"/>
</dbReference>
<dbReference type="InterPro" id="IPR036915">
    <property type="entry name" value="Cyclin-like_sf"/>
</dbReference>
<dbReference type="Gene3D" id="1.10.472.10">
    <property type="entry name" value="Cyclin-like"/>
    <property type="match status" value="1"/>
</dbReference>
<proteinExistence type="predicted"/>
<name>A0A6A6U2B1_9PEZI</name>
<dbReference type="Pfam" id="PF08613">
    <property type="entry name" value="Cyclin"/>
    <property type="match status" value="1"/>
</dbReference>
<dbReference type="SUPFAM" id="SSF47954">
    <property type="entry name" value="Cyclin-like"/>
    <property type="match status" value="1"/>
</dbReference>
<protein>
    <recommendedName>
        <fullName evidence="4">Cyclin-like protein</fullName>
    </recommendedName>
</protein>
<reference evidence="2" key="1">
    <citation type="journal article" date="2020" name="Stud. Mycol.">
        <title>101 Dothideomycetes genomes: a test case for predicting lifestyles and emergence of pathogens.</title>
        <authorList>
            <person name="Haridas S."/>
            <person name="Albert R."/>
            <person name="Binder M."/>
            <person name="Bloem J."/>
            <person name="Labutti K."/>
            <person name="Salamov A."/>
            <person name="Andreopoulos B."/>
            <person name="Baker S."/>
            <person name="Barry K."/>
            <person name="Bills G."/>
            <person name="Bluhm B."/>
            <person name="Cannon C."/>
            <person name="Castanera R."/>
            <person name="Culley D."/>
            <person name="Daum C."/>
            <person name="Ezra D."/>
            <person name="Gonzalez J."/>
            <person name="Henrissat B."/>
            <person name="Kuo A."/>
            <person name="Liang C."/>
            <person name="Lipzen A."/>
            <person name="Lutzoni F."/>
            <person name="Magnuson J."/>
            <person name="Mondo S."/>
            <person name="Nolan M."/>
            <person name="Ohm R."/>
            <person name="Pangilinan J."/>
            <person name="Park H.-J."/>
            <person name="Ramirez L."/>
            <person name="Alfaro M."/>
            <person name="Sun H."/>
            <person name="Tritt A."/>
            <person name="Yoshinaga Y."/>
            <person name="Zwiers L.-H."/>
            <person name="Turgeon B."/>
            <person name="Goodwin S."/>
            <person name="Spatafora J."/>
            <person name="Crous P."/>
            <person name="Grigoriev I."/>
        </authorList>
    </citation>
    <scope>NUCLEOTIDE SEQUENCE</scope>
    <source>
        <strain evidence="2">CBS 115976</strain>
    </source>
</reference>